<dbReference type="InterPro" id="IPR001584">
    <property type="entry name" value="Integrase_cat-core"/>
</dbReference>
<gene>
    <name evidence="3" type="ORF">CI610_03495</name>
</gene>
<comment type="caution">
    <text evidence="3">The sequence shown here is derived from an EMBL/GenBank/DDBJ whole genome shotgun (WGS) entry which is preliminary data.</text>
</comment>
<feature type="region of interest" description="Disordered" evidence="1">
    <location>
        <begin position="629"/>
        <end position="656"/>
    </location>
</feature>
<dbReference type="InterPro" id="IPR050951">
    <property type="entry name" value="Retrovirus_Pol_polyprotein"/>
</dbReference>
<name>A0A2H9T314_9ZZZZ</name>
<proteinExistence type="predicted"/>
<dbReference type="InterPro" id="IPR036397">
    <property type="entry name" value="RNaseH_sf"/>
</dbReference>
<dbReference type="PANTHER" id="PTHR37984:SF15">
    <property type="entry name" value="INTEGRASE CATALYTIC DOMAIN-CONTAINING PROTEIN"/>
    <property type="match status" value="1"/>
</dbReference>
<feature type="compositionally biased region" description="Polar residues" evidence="1">
    <location>
        <begin position="524"/>
        <end position="535"/>
    </location>
</feature>
<feature type="compositionally biased region" description="Polar residues" evidence="1">
    <location>
        <begin position="566"/>
        <end position="583"/>
    </location>
</feature>
<evidence type="ECO:0000259" key="2">
    <source>
        <dbReference type="PROSITE" id="PS50994"/>
    </source>
</evidence>
<protein>
    <recommendedName>
        <fullName evidence="2">Integrase catalytic domain-containing protein</fullName>
    </recommendedName>
</protein>
<feature type="domain" description="Integrase catalytic" evidence="2">
    <location>
        <begin position="221"/>
        <end position="379"/>
    </location>
</feature>
<dbReference type="FunFam" id="3.30.420.10:FF:000032">
    <property type="entry name" value="Retrovirus-related Pol polyprotein from transposon 297-like Protein"/>
    <property type="match status" value="1"/>
</dbReference>
<dbReference type="Gene3D" id="1.10.340.70">
    <property type="match status" value="1"/>
</dbReference>
<accession>A0A2H9T314</accession>
<dbReference type="PROSITE" id="PS50994">
    <property type="entry name" value="INTEGRASE"/>
    <property type="match status" value="1"/>
</dbReference>
<feature type="region of interest" description="Disordered" evidence="1">
    <location>
        <begin position="504"/>
        <end position="583"/>
    </location>
</feature>
<evidence type="ECO:0000313" key="3">
    <source>
        <dbReference type="EMBL" id="PJE77579.1"/>
    </source>
</evidence>
<dbReference type="GO" id="GO:0015074">
    <property type="term" value="P:DNA integration"/>
    <property type="evidence" value="ECO:0007669"/>
    <property type="project" value="InterPro"/>
</dbReference>
<dbReference type="EMBL" id="NSIT01000497">
    <property type="protein sequence ID" value="PJE77579.1"/>
    <property type="molecule type" value="Genomic_DNA"/>
</dbReference>
<dbReference type="Pfam" id="PF17921">
    <property type="entry name" value="Integrase_H2C2"/>
    <property type="match status" value="1"/>
</dbReference>
<dbReference type="InterPro" id="IPR012337">
    <property type="entry name" value="RNaseH-like_sf"/>
</dbReference>
<sequence>MGPINGPKKPPEKALNITLHYRPGKNNADADGLSRMSQMNPDVVKAICQSAITVAPLMDCVVGEAVPHVASECAVLSDTLGTIDWQKEQKDDGDIARVSELLRTGFHPRGKTLRSESPYVQKLMRTWNKLSLWDGILYRTASLDGRDVKQLVLPEKYHSLALKGVHDDAGHQGKERTLWLARQRFYWPGLGKDVDCKVEGCERCVLRKTPVKAVAELIPIETSRPMELVCIDFLGVDKSKGGYEDVLVITDHFTRYAQAIPCRNQKAHTTAKALYEHFIAIYSFPERLHSDQGRNFESKVIAELCKLAGVKKTRTTPYHPMGNGSAERFNRTLLSMLATLEDEKKIDWKSYIAPLVQAYNATKSGATGYSPHYLMFGWHPRLSVDAFFGTDPGQQGAGDHSSYVSKLRKRMEYAYKAAQTEAFKQAAQNKHPYDRSIHESRLEVGDRVLTRKVGLKGKHKLADRWDREPYLVSNIPNSDIPVYEVKLESGKGPRRSLHRNMLLPFNTIPVGDPSKLQNRKGNSKKSVPPTQTKPGSASSSSDTESESEDEITTTLRRRRHHQQRQGNSPAAQQGFNEPSLDSGTLATVADESDTIPVINESDFTNPAGIMDLSVPNPEYFHSDNNETSIQEENTSGFEIPEVRRSNRARKPPDRYGNWIFPVQAVSGNDNEVFV</sequence>
<dbReference type="AlphaFoldDB" id="A0A2H9T314"/>
<dbReference type="GO" id="GO:0003676">
    <property type="term" value="F:nucleic acid binding"/>
    <property type="evidence" value="ECO:0007669"/>
    <property type="project" value="InterPro"/>
</dbReference>
<dbReference type="SUPFAM" id="SSF53098">
    <property type="entry name" value="Ribonuclease H-like"/>
    <property type="match status" value="1"/>
</dbReference>
<dbReference type="PANTHER" id="PTHR37984">
    <property type="entry name" value="PROTEIN CBG26694"/>
    <property type="match status" value="1"/>
</dbReference>
<organism evidence="3">
    <name type="scientific">invertebrate metagenome</name>
    <dbReference type="NCBI Taxonomy" id="1711999"/>
    <lineage>
        <taxon>unclassified sequences</taxon>
        <taxon>metagenomes</taxon>
        <taxon>organismal metagenomes</taxon>
    </lineage>
</organism>
<dbReference type="FunFam" id="1.10.340.70:FF:000001">
    <property type="entry name" value="Retrovirus-related Pol polyprotein from transposon gypsy-like Protein"/>
    <property type="match status" value="1"/>
</dbReference>
<dbReference type="Gene3D" id="3.30.420.10">
    <property type="entry name" value="Ribonuclease H-like superfamily/Ribonuclease H"/>
    <property type="match status" value="1"/>
</dbReference>
<reference evidence="3" key="1">
    <citation type="journal article" date="2017" name="Appl. Environ. Microbiol.">
        <title>Molecular characterization of an Endozoicomonas-like organism causing infection in king scallop Pecten maximus L.</title>
        <authorList>
            <person name="Cano I."/>
            <person name="van Aerle R."/>
            <person name="Ross S."/>
            <person name="Verner-Jeffreys D.W."/>
            <person name="Paley R.K."/>
            <person name="Rimmer G."/>
            <person name="Ryder D."/>
            <person name="Hooper P."/>
            <person name="Stone D."/>
            <person name="Feist S.W."/>
        </authorList>
    </citation>
    <scope>NUCLEOTIDE SEQUENCE</scope>
</reference>
<dbReference type="InterPro" id="IPR041588">
    <property type="entry name" value="Integrase_H2C2"/>
</dbReference>
<evidence type="ECO:0000256" key="1">
    <source>
        <dbReference type="SAM" id="MobiDB-lite"/>
    </source>
</evidence>
<dbReference type="Pfam" id="PF00665">
    <property type="entry name" value="rve"/>
    <property type="match status" value="1"/>
</dbReference>